<organism evidence="2 3">
    <name type="scientific">Acuticoccus mangrovi</name>
    <dbReference type="NCBI Taxonomy" id="2796142"/>
    <lineage>
        <taxon>Bacteria</taxon>
        <taxon>Pseudomonadati</taxon>
        <taxon>Pseudomonadota</taxon>
        <taxon>Alphaproteobacteria</taxon>
        <taxon>Hyphomicrobiales</taxon>
        <taxon>Amorphaceae</taxon>
        <taxon>Acuticoccus</taxon>
    </lineage>
</organism>
<comment type="caution">
    <text evidence="2">The sequence shown here is derived from an EMBL/GenBank/DDBJ whole genome shotgun (WGS) entry which is preliminary data.</text>
</comment>
<dbReference type="RefSeq" id="WP_198882327.1">
    <property type="nucleotide sequence ID" value="NZ_JAEKJA010000009.1"/>
</dbReference>
<dbReference type="EMBL" id="JAEKJA010000009">
    <property type="protein sequence ID" value="MBJ3776421.1"/>
    <property type="molecule type" value="Genomic_DNA"/>
</dbReference>
<keyword evidence="1" id="KW-0812">Transmembrane</keyword>
<evidence type="ECO:0000313" key="2">
    <source>
        <dbReference type="EMBL" id="MBJ3776421.1"/>
    </source>
</evidence>
<keyword evidence="1" id="KW-0472">Membrane</keyword>
<proteinExistence type="predicted"/>
<gene>
    <name evidence="2" type="ORF">JCR33_12015</name>
</gene>
<reference evidence="2" key="1">
    <citation type="submission" date="2020-12" db="EMBL/GenBank/DDBJ databases">
        <title>Bacterial taxonomy.</title>
        <authorList>
            <person name="Pan X."/>
        </authorList>
    </citation>
    <scope>NUCLEOTIDE SEQUENCE</scope>
    <source>
        <strain evidence="2">B2012</strain>
    </source>
</reference>
<dbReference type="Proteomes" id="UP000609531">
    <property type="component" value="Unassembled WGS sequence"/>
</dbReference>
<sequence length="196" mass="20069">MSKRLVLWVAIAGLMIVGGIGLRAGALPVAQLDLFLTGGGEGDGSTDIDLRRPEVLRALELALATLGSDRAAALVRPRPGAAVAGEGLAARVADAVAVWADSCRVRLRLASADVAAAHRVLTAIGGTLTGPRVRLAFKSEASGGAGVLVADLVALFGGMLLFGLVAVGVGRRRPGQRCIQEMRAPTGMTQMRPVTT</sequence>
<feature type="transmembrane region" description="Helical" evidence="1">
    <location>
        <begin position="145"/>
        <end position="167"/>
    </location>
</feature>
<evidence type="ECO:0000313" key="3">
    <source>
        <dbReference type="Proteomes" id="UP000609531"/>
    </source>
</evidence>
<keyword evidence="3" id="KW-1185">Reference proteome</keyword>
<name>A0A934IPR4_9HYPH</name>
<keyword evidence="1" id="KW-1133">Transmembrane helix</keyword>
<protein>
    <submittedName>
        <fullName evidence="2">Uncharacterized protein</fullName>
    </submittedName>
</protein>
<dbReference type="AlphaFoldDB" id="A0A934IPR4"/>
<evidence type="ECO:0000256" key="1">
    <source>
        <dbReference type="SAM" id="Phobius"/>
    </source>
</evidence>
<accession>A0A934IPR4</accession>